<dbReference type="Pfam" id="PF00622">
    <property type="entry name" value="SPRY"/>
    <property type="match status" value="1"/>
</dbReference>
<dbReference type="GeneTree" id="ENSGT01150000286950"/>
<sequence>VDPARFVLQDEFTCTVCLDTLTDPVTLHCGHSFCLKCLTDYWDQSQECICPQCRHIFIPRPELHRNNVLDEVIKKLKKTEISPPPAGPGDVKCDVCTGKKFRAVKSCLTCTLSFCQTHLWPHCNKDALKDHKLINPDGHLMKTLCTKDQKCLEFFCKSDEVCASTGHRVHKSVNLEKAETRKQVRRTEESESHVLWRSLHKLQVDFNLLFQTISSLAFCSLLSDSCPLTLDPSTGHRHLTFSEVNRKVTCHWKQSQCSFHPDRFDFWPQVLCGQALSGTRFYWEVEWNGLWASVGVTYKGIGRNSDGAECRLGYNNKSWSLFRFNSRYLVCHNNKETVISAARSPRIGVYLDYPSGSLSFYSISDTMIHLYTFKTTFTEPLYPGFEVGLGSSVTICYLGTSD</sequence>
<dbReference type="InterPro" id="IPR017907">
    <property type="entry name" value="Znf_RING_CS"/>
</dbReference>
<dbReference type="Gene3D" id="3.30.40.10">
    <property type="entry name" value="Zinc/RING finger domain, C3HC4 (zinc finger)"/>
    <property type="match status" value="1"/>
</dbReference>
<evidence type="ECO:0000259" key="7">
    <source>
        <dbReference type="PROSITE" id="PS50089"/>
    </source>
</evidence>
<evidence type="ECO:0000259" key="8">
    <source>
        <dbReference type="PROSITE" id="PS50188"/>
    </source>
</evidence>
<reference evidence="9" key="2">
    <citation type="submission" date="2025-08" db="UniProtKB">
        <authorList>
            <consortium name="Ensembl"/>
        </authorList>
    </citation>
    <scope>IDENTIFICATION</scope>
</reference>
<feature type="domain" description="B30.2/SPRY" evidence="8">
    <location>
        <begin position="208"/>
        <end position="402"/>
    </location>
</feature>
<evidence type="ECO:0000256" key="4">
    <source>
        <dbReference type="ARBA" id="ARBA00022833"/>
    </source>
</evidence>
<keyword evidence="2" id="KW-0479">Metal-binding</keyword>
<dbReference type="Gene3D" id="4.10.830.40">
    <property type="match status" value="1"/>
</dbReference>
<feature type="domain" description="RING-type" evidence="7">
    <location>
        <begin position="14"/>
        <end position="54"/>
    </location>
</feature>
<dbReference type="SUPFAM" id="SSF49899">
    <property type="entry name" value="Concanavalin A-like lectins/glucanases"/>
    <property type="match status" value="1"/>
</dbReference>
<dbReference type="Pfam" id="PF13765">
    <property type="entry name" value="PRY"/>
    <property type="match status" value="1"/>
</dbReference>
<dbReference type="Pfam" id="PF15227">
    <property type="entry name" value="zf-C3HC4_4"/>
    <property type="match status" value="1"/>
</dbReference>
<reference evidence="9" key="1">
    <citation type="submission" date="2021-06" db="EMBL/GenBank/DDBJ databases">
        <authorList>
            <consortium name="Wellcome Sanger Institute Data Sharing"/>
        </authorList>
    </citation>
    <scope>NUCLEOTIDE SEQUENCE [LARGE SCALE GENOMIC DNA]</scope>
</reference>
<dbReference type="SMART" id="SM00589">
    <property type="entry name" value="PRY"/>
    <property type="match status" value="1"/>
</dbReference>
<proteinExistence type="predicted"/>
<evidence type="ECO:0000313" key="10">
    <source>
        <dbReference type="Proteomes" id="UP000694620"/>
    </source>
</evidence>
<dbReference type="SUPFAM" id="SSF57850">
    <property type="entry name" value="RING/U-box"/>
    <property type="match status" value="1"/>
</dbReference>
<evidence type="ECO:0000256" key="3">
    <source>
        <dbReference type="ARBA" id="ARBA00022771"/>
    </source>
</evidence>
<dbReference type="Ensembl" id="ENSECRT00000034696.1">
    <property type="protein sequence ID" value="ENSECRP00000033962.1"/>
    <property type="gene ID" value="ENSECRG00000022956.1"/>
</dbReference>
<evidence type="ECO:0000256" key="5">
    <source>
        <dbReference type="ARBA" id="ARBA00022859"/>
    </source>
</evidence>
<dbReference type="InterPro" id="IPR043136">
    <property type="entry name" value="B30.2/SPRY_sf"/>
</dbReference>
<dbReference type="InterPro" id="IPR003877">
    <property type="entry name" value="SPRY_dom"/>
</dbReference>
<keyword evidence="5" id="KW-0391">Immunity</keyword>
<dbReference type="InterPro" id="IPR051051">
    <property type="entry name" value="E3_ubiq-ligase_TRIM/RNF"/>
</dbReference>
<organism evidence="9 10">
    <name type="scientific">Erpetoichthys calabaricus</name>
    <name type="common">Rope fish</name>
    <name type="synonym">Calamoichthys calabaricus</name>
    <dbReference type="NCBI Taxonomy" id="27687"/>
    <lineage>
        <taxon>Eukaryota</taxon>
        <taxon>Metazoa</taxon>
        <taxon>Chordata</taxon>
        <taxon>Craniata</taxon>
        <taxon>Vertebrata</taxon>
        <taxon>Euteleostomi</taxon>
        <taxon>Actinopterygii</taxon>
        <taxon>Polypteriformes</taxon>
        <taxon>Polypteridae</taxon>
        <taxon>Erpetoichthys</taxon>
    </lineage>
</organism>
<evidence type="ECO:0000313" key="9">
    <source>
        <dbReference type="Ensembl" id="ENSECRP00000033962.1"/>
    </source>
</evidence>
<dbReference type="InterPro" id="IPR001870">
    <property type="entry name" value="B30.2/SPRY"/>
</dbReference>
<dbReference type="PROSITE" id="PS50089">
    <property type="entry name" value="ZF_RING_2"/>
    <property type="match status" value="1"/>
</dbReference>
<dbReference type="InterPro" id="IPR013083">
    <property type="entry name" value="Znf_RING/FYVE/PHD"/>
</dbReference>
<keyword evidence="3 6" id="KW-0863">Zinc-finger</keyword>
<dbReference type="PANTHER" id="PTHR25465:SF80">
    <property type="entry name" value="TRIPARTITE MOTIF-CONTAINING PROTEIN 16-LIKE"/>
    <property type="match status" value="1"/>
</dbReference>
<dbReference type="SMART" id="SM00449">
    <property type="entry name" value="SPRY"/>
    <property type="match status" value="1"/>
</dbReference>
<dbReference type="PRINTS" id="PR01407">
    <property type="entry name" value="BUTYPHLNCDUF"/>
</dbReference>
<name>A0A8C4TNU6_ERPCA</name>
<dbReference type="InterPro" id="IPR001841">
    <property type="entry name" value="Znf_RING"/>
</dbReference>
<dbReference type="PROSITE" id="PS50188">
    <property type="entry name" value="B302_SPRY"/>
    <property type="match status" value="1"/>
</dbReference>
<dbReference type="GO" id="GO:0008270">
    <property type="term" value="F:zinc ion binding"/>
    <property type="evidence" value="ECO:0007669"/>
    <property type="project" value="UniProtKB-KW"/>
</dbReference>
<dbReference type="InterPro" id="IPR006574">
    <property type="entry name" value="PRY"/>
</dbReference>
<evidence type="ECO:0000256" key="2">
    <source>
        <dbReference type="ARBA" id="ARBA00022723"/>
    </source>
</evidence>
<dbReference type="SMART" id="SM00184">
    <property type="entry name" value="RING"/>
    <property type="match status" value="1"/>
</dbReference>
<keyword evidence="4" id="KW-0862">Zinc</keyword>
<dbReference type="InterPro" id="IPR003879">
    <property type="entry name" value="Butyrophylin_SPRY"/>
</dbReference>
<dbReference type="Gene3D" id="2.60.120.920">
    <property type="match status" value="1"/>
</dbReference>
<keyword evidence="1" id="KW-0399">Innate immunity</keyword>
<dbReference type="AlphaFoldDB" id="A0A8C4TNU6"/>
<protein>
    <submittedName>
        <fullName evidence="9">Uncharacterized protein</fullName>
    </submittedName>
</protein>
<dbReference type="GO" id="GO:0005737">
    <property type="term" value="C:cytoplasm"/>
    <property type="evidence" value="ECO:0007669"/>
    <property type="project" value="UniProtKB-ARBA"/>
</dbReference>
<dbReference type="PANTHER" id="PTHR25465">
    <property type="entry name" value="B-BOX DOMAIN CONTAINING"/>
    <property type="match status" value="1"/>
</dbReference>
<evidence type="ECO:0000256" key="1">
    <source>
        <dbReference type="ARBA" id="ARBA00022588"/>
    </source>
</evidence>
<dbReference type="Proteomes" id="UP000694620">
    <property type="component" value="Chromosome 7"/>
</dbReference>
<evidence type="ECO:0000256" key="6">
    <source>
        <dbReference type="PROSITE-ProRule" id="PRU00175"/>
    </source>
</evidence>
<dbReference type="InterPro" id="IPR013320">
    <property type="entry name" value="ConA-like_dom_sf"/>
</dbReference>
<dbReference type="GO" id="GO:0045087">
    <property type="term" value="P:innate immune response"/>
    <property type="evidence" value="ECO:0007669"/>
    <property type="project" value="UniProtKB-KW"/>
</dbReference>
<accession>A0A8C4TNU6</accession>
<dbReference type="CDD" id="cd16040">
    <property type="entry name" value="SPRY_PRY_SNTX"/>
    <property type="match status" value="1"/>
</dbReference>
<dbReference type="PROSITE" id="PS00518">
    <property type="entry name" value="ZF_RING_1"/>
    <property type="match status" value="1"/>
</dbReference>
<reference evidence="9" key="3">
    <citation type="submission" date="2025-09" db="UniProtKB">
        <authorList>
            <consortium name="Ensembl"/>
        </authorList>
    </citation>
    <scope>IDENTIFICATION</scope>
</reference>
<keyword evidence="10" id="KW-1185">Reference proteome</keyword>